<comment type="similarity">
    <text evidence="1">Belongs to the bacterial sugar transferase family.</text>
</comment>
<evidence type="ECO:0000259" key="3">
    <source>
        <dbReference type="Pfam" id="PF02397"/>
    </source>
</evidence>
<dbReference type="Proteomes" id="UP000567293">
    <property type="component" value="Unassembled WGS sequence"/>
</dbReference>
<evidence type="ECO:0000313" key="5">
    <source>
        <dbReference type="Proteomes" id="UP000567293"/>
    </source>
</evidence>
<dbReference type="InterPro" id="IPR003362">
    <property type="entry name" value="Bact_transf"/>
</dbReference>
<keyword evidence="2" id="KW-0812">Transmembrane</keyword>
<reference evidence="4" key="1">
    <citation type="submission" date="2020-06" db="EMBL/GenBank/DDBJ databases">
        <title>Legume-microbial interactions unlock mineral nutrients during tropical forest succession.</title>
        <authorList>
            <person name="Epihov D.Z."/>
        </authorList>
    </citation>
    <scope>NUCLEOTIDE SEQUENCE [LARGE SCALE GENOMIC DNA]</scope>
    <source>
        <strain evidence="4">Pan2503</strain>
    </source>
</reference>
<keyword evidence="5" id="KW-1185">Reference proteome</keyword>
<feature type="transmembrane region" description="Helical" evidence="2">
    <location>
        <begin position="20"/>
        <end position="40"/>
    </location>
</feature>
<dbReference type="AlphaFoldDB" id="A0A7V8SVV5"/>
<feature type="domain" description="Bacterial sugar transferase" evidence="3">
    <location>
        <begin position="14"/>
        <end position="221"/>
    </location>
</feature>
<organism evidence="4 5">
    <name type="scientific">Candidatus Acidiferrum panamense</name>
    <dbReference type="NCBI Taxonomy" id="2741543"/>
    <lineage>
        <taxon>Bacteria</taxon>
        <taxon>Pseudomonadati</taxon>
        <taxon>Acidobacteriota</taxon>
        <taxon>Terriglobia</taxon>
        <taxon>Candidatus Acidiferrales</taxon>
        <taxon>Candidatus Acidiferrum</taxon>
    </lineage>
</organism>
<proteinExistence type="inferred from homology"/>
<dbReference type="PANTHER" id="PTHR30576">
    <property type="entry name" value="COLANIC BIOSYNTHESIS UDP-GLUCOSE LIPID CARRIER TRANSFERASE"/>
    <property type="match status" value="1"/>
</dbReference>
<dbReference type="Pfam" id="PF02397">
    <property type="entry name" value="Bac_transf"/>
    <property type="match status" value="1"/>
</dbReference>
<dbReference type="GO" id="GO:0016780">
    <property type="term" value="F:phosphotransferase activity, for other substituted phosphate groups"/>
    <property type="evidence" value="ECO:0007669"/>
    <property type="project" value="TreeGrafter"/>
</dbReference>
<gene>
    <name evidence="4" type="ORF">HRJ53_06295</name>
</gene>
<evidence type="ECO:0000313" key="4">
    <source>
        <dbReference type="EMBL" id="MBA0084585.1"/>
    </source>
</evidence>
<sequence>MAAGSENLFYGVLKRSMDILLATALIILLLPMLLLIALLIKLDSPGPVIFAQERVGARRQRFGNHRFWVVQNFTFYKFRSMVRDADPSLHEAYVKDFVLGRAQPAPKSGGKFKLINDPRVTRVGRFLRKFSMDELPQLFNVLKGDMSLVGPRPVPPYEVAGYQARHHNRFAALPGITGWWQVKGRCLVSFEEMICMDVDYIRNASLWLDLKILFLTIPAVLSSRGAE</sequence>
<keyword evidence="2" id="KW-0472">Membrane</keyword>
<evidence type="ECO:0000256" key="1">
    <source>
        <dbReference type="ARBA" id="ARBA00006464"/>
    </source>
</evidence>
<accession>A0A7V8SVV5</accession>
<comment type="caution">
    <text evidence="4">The sequence shown here is derived from an EMBL/GenBank/DDBJ whole genome shotgun (WGS) entry which is preliminary data.</text>
</comment>
<keyword evidence="4" id="KW-0808">Transferase</keyword>
<evidence type="ECO:0000256" key="2">
    <source>
        <dbReference type="SAM" id="Phobius"/>
    </source>
</evidence>
<keyword evidence="2" id="KW-1133">Transmembrane helix</keyword>
<name>A0A7V8SVV5_9BACT</name>
<dbReference type="PANTHER" id="PTHR30576:SF10">
    <property type="entry name" value="SLL5057 PROTEIN"/>
    <property type="match status" value="1"/>
</dbReference>
<dbReference type="EMBL" id="JACDQQ010000625">
    <property type="protein sequence ID" value="MBA0084585.1"/>
    <property type="molecule type" value="Genomic_DNA"/>
</dbReference>
<protein>
    <submittedName>
        <fullName evidence="4">Sugar transferase</fullName>
    </submittedName>
</protein>